<dbReference type="PANTHER" id="PTHR45782:SF4">
    <property type="entry name" value="MITOCHONDRIAL RIBOSOME-ASSOCIATED GTPASE 1"/>
    <property type="match status" value="1"/>
</dbReference>
<evidence type="ECO:0000256" key="2">
    <source>
        <dbReference type="ARBA" id="ARBA00023134"/>
    </source>
</evidence>
<dbReference type="GO" id="GO:0005743">
    <property type="term" value="C:mitochondrial inner membrane"/>
    <property type="evidence" value="ECO:0007669"/>
    <property type="project" value="UniProtKB-SubCell"/>
</dbReference>
<sequence>MASAFVPRAAFPAIDSIPRTYFLGHHKAGLEKMKKMLSSIDHIIECRDFRIPATSINPVFEEALGDRPRWIVYTKRDLGGDAKLQNQRHEQMIQRWHKASKTFFTSRFDTNTIIPIVKALRSQPFNPNKLTGSRILVVGMPNIGKSSLINALRNYVMKRGKVAKTGADPGVTRKIGTGIKIIERPQGSVYVHDTPGVFMPYMPDSESMLKLALCGCVKHTIIPSITLADYLLYQINLHKPRLYEKFSQPTNEIMPFLESFATKTGCFAKGGTPNLDAAARKMVHMYREGKLGTFIMDNVLETTLKLKEERLAAMGGSINQAKKAEKQAKREEHMETVEVV</sequence>
<comment type="similarity">
    <text evidence="3">Belongs to the TRAFAC class YlqF/YawG GTPase family. MTG1 subfamily.</text>
</comment>
<dbReference type="GO" id="GO:0003924">
    <property type="term" value="F:GTPase activity"/>
    <property type="evidence" value="ECO:0007669"/>
    <property type="project" value="TreeGrafter"/>
</dbReference>
<comment type="caution">
    <text evidence="6">The sequence shown here is derived from an EMBL/GenBank/DDBJ whole genome shotgun (WGS) entry which is preliminary data.</text>
</comment>
<keyword evidence="3" id="KW-0496">Mitochondrion</keyword>
<dbReference type="AlphaFoldDB" id="A0A1J9PKT3"/>
<proteinExistence type="inferred from homology"/>
<evidence type="ECO:0000256" key="4">
    <source>
        <dbReference type="PIRSR" id="PIRSR006230-1"/>
    </source>
</evidence>
<keyword evidence="1 3" id="KW-0547">Nucleotide-binding</keyword>
<dbReference type="SUPFAM" id="SSF52540">
    <property type="entry name" value="P-loop containing nucleoside triphosphate hydrolases"/>
    <property type="match status" value="1"/>
</dbReference>
<dbReference type="OrthoDB" id="269151at2759"/>
<evidence type="ECO:0000313" key="6">
    <source>
        <dbReference type="EMBL" id="OJD16694.1"/>
    </source>
</evidence>
<dbReference type="InterPro" id="IPR023179">
    <property type="entry name" value="GTP-bd_ortho_bundle_sf"/>
</dbReference>
<dbReference type="Gene3D" id="1.10.1580.10">
    <property type="match status" value="1"/>
</dbReference>
<comment type="subcellular location">
    <subcellularLocation>
        <location evidence="3">Mitochondrion inner membrane</location>
        <topology evidence="3">Peripheral membrane protein</topology>
    </subcellularLocation>
</comment>
<dbReference type="Proteomes" id="UP000182235">
    <property type="component" value="Unassembled WGS sequence"/>
</dbReference>
<dbReference type="VEuPathDB" id="FungiDB:AJ78_03164"/>
<keyword evidence="2 3" id="KW-0342">GTP-binding</keyword>
<feature type="binding site" evidence="4">
    <location>
        <position position="196"/>
    </location>
    <ligand>
        <name>GTP</name>
        <dbReference type="ChEBI" id="CHEBI:37565"/>
    </ligand>
</feature>
<comment type="function">
    <text evidence="3">Mitochondrial GTPase involved in assembly of the large ribosomal subunit. Plays a role in expression of the mitochondrial translational machinery.</text>
</comment>
<feature type="domain" description="G" evidence="5">
    <location>
        <begin position="134"/>
        <end position="210"/>
    </location>
</feature>
<organism evidence="6 7">
    <name type="scientific">Emergomyces pasteurianus Ep9510</name>
    <dbReference type="NCBI Taxonomy" id="1447872"/>
    <lineage>
        <taxon>Eukaryota</taxon>
        <taxon>Fungi</taxon>
        <taxon>Dikarya</taxon>
        <taxon>Ascomycota</taxon>
        <taxon>Pezizomycotina</taxon>
        <taxon>Eurotiomycetes</taxon>
        <taxon>Eurotiomycetidae</taxon>
        <taxon>Onygenales</taxon>
        <taxon>Ajellomycetaceae</taxon>
        <taxon>Emergomyces</taxon>
    </lineage>
</organism>
<feature type="binding site" evidence="4">
    <location>
        <begin position="142"/>
        <end position="147"/>
    </location>
    <ligand>
        <name>GTP</name>
        <dbReference type="ChEBI" id="CHEBI:37565"/>
    </ligand>
</feature>
<dbReference type="EMBL" id="LGRN01000096">
    <property type="protein sequence ID" value="OJD16694.1"/>
    <property type="molecule type" value="Genomic_DNA"/>
</dbReference>
<dbReference type="PANTHER" id="PTHR45782">
    <property type="entry name" value="MITOCHONDRIAL RIBOSOME-ASSOCIATED GTPASE 1"/>
    <property type="match status" value="1"/>
</dbReference>
<dbReference type="PIRSF" id="PIRSF006230">
    <property type="entry name" value="MG442"/>
    <property type="match status" value="1"/>
</dbReference>
<dbReference type="InterPro" id="IPR027417">
    <property type="entry name" value="P-loop_NTPase"/>
</dbReference>
<name>A0A1J9PKT3_9EURO</name>
<dbReference type="Pfam" id="PF01926">
    <property type="entry name" value="MMR_HSR1"/>
    <property type="match status" value="1"/>
</dbReference>
<reference evidence="6 7" key="1">
    <citation type="submission" date="2015-07" db="EMBL/GenBank/DDBJ databases">
        <title>Emmonsia species relationships and genome sequence.</title>
        <authorList>
            <consortium name="The Broad Institute Genomics Platform"/>
            <person name="Cuomo C.A."/>
            <person name="Munoz J.F."/>
            <person name="Imamovic A."/>
            <person name="Priest M.E."/>
            <person name="Young S."/>
            <person name="Clay O.K."/>
            <person name="McEwen J.G."/>
        </authorList>
    </citation>
    <scope>NUCLEOTIDE SEQUENCE [LARGE SCALE GENOMIC DNA]</scope>
    <source>
        <strain evidence="6 7">UAMH 9510</strain>
    </source>
</reference>
<dbReference type="GO" id="GO:0005525">
    <property type="term" value="F:GTP binding"/>
    <property type="evidence" value="ECO:0007669"/>
    <property type="project" value="UniProtKB-KW"/>
</dbReference>
<dbReference type="Gene3D" id="3.40.50.300">
    <property type="entry name" value="P-loop containing nucleotide triphosphate hydrolases"/>
    <property type="match status" value="1"/>
</dbReference>
<evidence type="ECO:0000313" key="7">
    <source>
        <dbReference type="Proteomes" id="UP000182235"/>
    </source>
</evidence>
<keyword evidence="7" id="KW-1185">Reference proteome</keyword>
<evidence type="ECO:0000256" key="1">
    <source>
        <dbReference type="ARBA" id="ARBA00022741"/>
    </source>
</evidence>
<dbReference type="InterPro" id="IPR016478">
    <property type="entry name" value="GTPase_MTG1"/>
</dbReference>
<dbReference type="STRING" id="1447872.A0A1J9PKT3"/>
<dbReference type="GO" id="GO:0032543">
    <property type="term" value="P:mitochondrial translation"/>
    <property type="evidence" value="ECO:0007669"/>
    <property type="project" value="TreeGrafter"/>
</dbReference>
<evidence type="ECO:0000259" key="5">
    <source>
        <dbReference type="Pfam" id="PF01926"/>
    </source>
</evidence>
<dbReference type="InterPro" id="IPR006073">
    <property type="entry name" value="GTP-bd"/>
</dbReference>
<gene>
    <name evidence="6" type="ORF">AJ78_03164</name>
</gene>
<protein>
    <recommendedName>
        <fullName evidence="3">Mitochondrial GTPase 1</fullName>
    </recommendedName>
</protein>
<accession>A0A1J9PKT3</accession>
<evidence type="ECO:0000256" key="3">
    <source>
        <dbReference type="PIRNR" id="PIRNR006230"/>
    </source>
</evidence>